<comment type="caution">
    <text evidence="2">The sequence shown here is derived from an EMBL/GenBank/DDBJ whole genome shotgun (WGS) entry which is preliminary data.</text>
</comment>
<proteinExistence type="predicted"/>
<sequence>MAEKFNPAPPDKHAVDPREAARLDRETKTPLDKGLMDTFPASDPVSLQQPSTTRVKGNDTDLRGHERDAPSLWEKVRSVFAR</sequence>
<reference evidence="3" key="1">
    <citation type="journal article" date="2021" name="ISME J.">
        <title>Evolutionary origin and ecological implication of a unique nif island in free-living Bradyrhizobium lineages.</title>
        <authorList>
            <person name="Tao J."/>
        </authorList>
    </citation>
    <scope>NUCLEOTIDE SEQUENCE [LARGE SCALE GENOMIC DNA]</scope>
    <source>
        <strain evidence="3">SZCCT0094</strain>
    </source>
</reference>
<feature type="compositionally biased region" description="Basic and acidic residues" evidence="1">
    <location>
        <begin position="10"/>
        <end position="35"/>
    </location>
</feature>
<dbReference type="EMBL" id="JAFCLK010000006">
    <property type="protein sequence ID" value="MBR1135667.1"/>
    <property type="molecule type" value="Genomic_DNA"/>
</dbReference>
<feature type="compositionally biased region" description="Polar residues" evidence="1">
    <location>
        <begin position="45"/>
        <end position="55"/>
    </location>
</feature>
<evidence type="ECO:0000313" key="3">
    <source>
        <dbReference type="Proteomes" id="UP001314635"/>
    </source>
</evidence>
<keyword evidence="3" id="KW-1185">Reference proteome</keyword>
<feature type="compositionally biased region" description="Basic and acidic residues" evidence="1">
    <location>
        <begin position="56"/>
        <end position="70"/>
    </location>
</feature>
<evidence type="ECO:0000256" key="1">
    <source>
        <dbReference type="SAM" id="MobiDB-lite"/>
    </source>
</evidence>
<evidence type="ECO:0000313" key="2">
    <source>
        <dbReference type="EMBL" id="MBR1135667.1"/>
    </source>
</evidence>
<accession>A0ABS5G2Y5</accession>
<name>A0ABS5G2Y5_9BRAD</name>
<dbReference type="Proteomes" id="UP001314635">
    <property type="component" value="Unassembled WGS sequence"/>
</dbReference>
<protein>
    <submittedName>
        <fullName evidence="2">Uncharacterized protein</fullName>
    </submittedName>
</protein>
<feature type="region of interest" description="Disordered" evidence="1">
    <location>
        <begin position="1"/>
        <end position="70"/>
    </location>
</feature>
<organism evidence="2 3">
    <name type="scientific">Bradyrhizobium denitrificans</name>
    <dbReference type="NCBI Taxonomy" id="2734912"/>
    <lineage>
        <taxon>Bacteria</taxon>
        <taxon>Pseudomonadati</taxon>
        <taxon>Pseudomonadota</taxon>
        <taxon>Alphaproteobacteria</taxon>
        <taxon>Hyphomicrobiales</taxon>
        <taxon>Nitrobacteraceae</taxon>
        <taxon>Bradyrhizobium</taxon>
    </lineage>
</organism>
<dbReference type="RefSeq" id="WP_012042405.1">
    <property type="nucleotide sequence ID" value="NZ_JABFDP010000002.1"/>
</dbReference>
<gene>
    <name evidence="2" type="ORF">JQ619_07815</name>
</gene>